<dbReference type="InterPro" id="IPR001055">
    <property type="entry name" value="Adrenodoxin-like"/>
</dbReference>
<dbReference type="GO" id="GO:0005829">
    <property type="term" value="C:cytosol"/>
    <property type="evidence" value="ECO:0007669"/>
    <property type="project" value="TreeGrafter"/>
</dbReference>
<comment type="similarity">
    <text evidence="1">Belongs to the adrenodoxin/putidaredoxin family.</text>
</comment>
<dbReference type="InterPro" id="IPR012675">
    <property type="entry name" value="Beta-grasp_dom_sf"/>
</dbReference>
<protein>
    <recommendedName>
        <fullName evidence="7">2Fe-2S ferredoxin-type domain-containing protein</fullName>
    </recommendedName>
</protein>
<evidence type="ECO:0000256" key="2">
    <source>
        <dbReference type="ARBA" id="ARBA00022714"/>
    </source>
</evidence>
<dbReference type="OrthoDB" id="9799640at2"/>
<evidence type="ECO:0000256" key="3">
    <source>
        <dbReference type="ARBA" id="ARBA00022723"/>
    </source>
</evidence>
<evidence type="ECO:0000256" key="5">
    <source>
        <dbReference type="ARBA" id="ARBA00023014"/>
    </source>
</evidence>
<comment type="caution">
    <text evidence="8">The sequence shown here is derived from an EMBL/GenBank/DDBJ whole genome shotgun (WGS) entry which is preliminary data.</text>
</comment>
<evidence type="ECO:0000256" key="4">
    <source>
        <dbReference type="ARBA" id="ARBA00023004"/>
    </source>
</evidence>
<accession>A0A071MH64</accession>
<dbReference type="EMBL" id="JJOA01000007">
    <property type="protein sequence ID" value="KEA60035.1"/>
    <property type="molecule type" value="Genomic_DNA"/>
</dbReference>
<dbReference type="GO" id="GO:0140647">
    <property type="term" value="P:P450-containing electron transport chain"/>
    <property type="evidence" value="ECO:0007669"/>
    <property type="project" value="InterPro"/>
</dbReference>
<dbReference type="Pfam" id="PF00111">
    <property type="entry name" value="Fer2"/>
    <property type="match status" value="1"/>
</dbReference>
<name>A0A071MH64_9BURK</name>
<evidence type="ECO:0000313" key="8">
    <source>
        <dbReference type="EMBL" id="KEA60035.1"/>
    </source>
</evidence>
<organism evidence="8">
    <name type="scientific">Burkholderia cenocepacia</name>
    <dbReference type="NCBI Taxonomy" id="95486"/>
    <lineage>
        <taxon>Bacteria</taxon>
        <taxon>Pseudomonadati</taxon>
        <taxon>Pseudomonadota</taxon>
        <taxon>Betaproteobacteria</taxon>
        <taxon>Burkholderiales</taxon>
        <taxon>Burkholderiaceae</taxon>
        <taxon>Burkholderia</taxon>
        <taxon>Burkholderia cepacia complex</taxon>
    </lineage>
</organism>
<keyword evidence="2" id="KW-0001">2Fe-2S</keyword>
<keyword evidence="4" id="KW-0408">Iron</keyword>
<dbReference type="PROSITE" id="PS51085">
    <property type="entry name" value="2FE2S_FER_2"/>
    <property type="match status" value="1"/>
</dbReference>
<dbReference type="GO" id="GO:0051537">
    <property type="term" value="F:2 iron, 2 sulfur cluster binding"/>
    <property type="evidence" value="ECO:0007669"/>
    <property type="project" value="UniProtKB-KW"/>
</dbReference>
<proteinExistence type="inferred from homology"/>
<evidence type="ECO:0000256" key="6">
    <source>
        <dbReference type="ARBA" id="ARBA00034078"/>
    </source>
</evidence>
<dbReference type="GO" id="GO:0009055">
    <property type="term" value="F:electron transfer activity"/>
    <property type="evidence" value="ECO:0007669"/>
    <property type="project" value="TreeGrafter"/>
</dbReference>
<dbReference type="InterPro" id="IPR001041">
    <property type="entry name" value="2Fe-2S_ferredoxin-type"/>
</dbReference>
<evidence type="ECO:0000259" key="7">
    <source>
        <dbReference type="PROSITE" id="PS51085"/>
    </source>
</evidence>
<dbReference type="PANTHER" id="PTHR23426:SF65">
    <property type="entry name" value="FERREDOXIN-2, MITOCHONDRIAL"/>
    <property type="match status" value="1"/>
</dbReference>
<feature type="domain" description="2Fe-2S ferredoxin-type" evidence="7">
    <location>
        <begin position="2"/>
        <end position="106"/>
    </location>
</feature>
<evidence type="ECO:0000256" key="1">
    <source>
        <dbReference type="ARBA" id="ARBA00010914"/>
    </source>
</evidence>
<dbReference type="AlphaFoldDB" id="A0A071MH64"/>
<dbReference type="CDD" id="cd00207">
    <property type="entry name" value="fer2"/>
    <property type="match status" value="1"/>
</dbReference>
<comment type="cofactor">
    <cofactor evidence="6">
        <name>[2Fe-2S] cluster</name>
        <dbReference type="ChEBI" id="CHEBI:190135"/>
    </cofactor>
</comment>
<dbReference type="InterPro" id="IPR036010">
    <property type="entry name" value="2Fe-2S_ferredoxin-like_sf"/>
</dbReference>
<gene>
    <name evidence="8" type="ORF">DT99_08060</name>
</gene>
<keyword evidence="3" id="KW-0479">Metal-binding</keyword>
<dbReference type="PANTHER" id="PTHR23426">
    <property type="entry name" value="FERREDOXIN/ADRENODOXIN"/>
    <property type="match status" value="1"/>
</dbReference>
<dbReference type="GO" id="GO:0046872">
    <property type="term" value="F:metal ion binding"/>
    <property type="evidence" value="ECO:0007669"/>
    <property type="project" value="UniProtKB-KW"/>
</dbReference>
<dbReference type="SUPFAM" id="SSF54292">
    <property type="entry name" value="2Fe-2S ferredoxin-like"/>
    <property type="match status" value="1"/>
</dbReference>
<reference evidence="8" key="1">
    <citation type="submission" date="2014-04" db="EMBL/GenBank/DDBJ databases">
        <title>In planta biocontrol of soil-borne Fusarium wilt of banana through a plant endophytic bacterium, Burkholderia cenocepacia 869T2.</title>
        <authorList>
            <person name="Ho Y.-N."/>
            <person name="Chiang H.-M."/>
            <person name="Chao C.-P."/>
            <person name="Su C.-C."/>
            <person name="Hsu H.-F."/>
            <person name="Guo C.-T."/>
            <person name="Hsieh J.-L."/>
            <person name="Huang C.-C."/>
        </authorList>
    </citation>
    <scope>NUCLEOTIDE SEQUENCE [LARGE SCALE GENOMIC DNA]</scope>
    <source>
        <strain evidence="8">869T2</strain>
    </source>
</reference>
<dbReference type="Gene3D" id="3.10.20.30">
    <property type="match status" value="1"/>
</dbReference>
<dbReference type="PRINTS" id="PR00355">
    <property type="entry name" value="ADRENODOXIN"/>
</dbReference>
<sequence length="107" mass="11537">MPQIIFVSPEGVEHTVNSPVGATVMTIASREGIPGIIAECGGGAMCATCHVYVEDAWIEKLPTADDGELEMLDCTTADRLPGSRLSCQLKMTDELDGLRVLIPHRQR</sequence>
<keyword evidence="5" id="KW-0411">Iron-sulfur</keyword>